<name>A0A427XSE8_9TREE</name>
<dbReference type="CDD" id="cd04165">
    <property type="entry name" value="GTPBP1_like"/>
    <property type="match status" value="1"/>
</dbReference>
<dbReference type="Proteomes" id="UP000279236">
    <property type="component" value="Unassembled WGS sequence"/>
</dbReference>
<dbReference type="FunFam" id="3.40.50.300:FF:000091">
    <property type="entry name" value="Probable GTP-binding protein 1"/>
    <property type="match status" value="1"/>
</dbReference>
<evidence type="ECO:0000313" key="7">
    <source>
        <dbReference type="Proteomes" id="UP000279236"/>
    </source>
</evidence>
<dbReference type="Gene3D" id="3.40.50.300">
    <property type="entry name" value="P-loop containing nucleotide triphosphate hydrolases"/>
    <property type="match status" value="1"/>
</dbReference>
<dbReference type="CDD" id="cd03708">
    <property type="entry name" value="GTPBP_III"/>
    <property type="match status" value="1"/>
</dbReference>
<dbReference type="OrthoDB" id="248233at2759"/>
<gene>
    <name evidence="6" type="ORF">EHS24_007938</name>
</gene>
<comment type="similarity">
    <text evidence="1">Belongs to the TRAFAC class translation factor GTPase superfamily. Classic translation factor GTPase family. EF-Tu/EF-1A subfamily.</text>
</comment>
<dbReference type="CDD" id="cd03694">
    <property type="entry name" value="GTPBP_II"/>
    <property type="match status" value="1"/>
</dbReference>
<dbReference type="InterPro" id="IPR009001">
    <property type="entry name" value="Transl_elong_EF1A/Init_IF2_C"/>
</dbReference>
<feature type="domain" description="Tr-type G" evidence="5">
    <location>
        <begin position="180"/>
        <end position="421"/>
    </location>
</feature>
<dbReference type="RefSeq" id="XP_028476202.1">
    <property type="nucleotide sequence ID" value="XM_028623269.1"/>
</dbReference>
<dbReference type="PANTHER" id="PTHR43721">
    <property type="entry name" value="ELONGATION FACTOR TU-RELATED"/>
    <property type="match status" value="1"/>
</dbReference>
<dbReference type="Pfam" id="PF03144">
    <property type="entry name" value="GTP_EFTU_D2"/>
    <property type="match status" value="1"/>
</dbReference>
<dbReference type="Gene3D" id="2.40.30.10">
    <property type="entry name" value="Translation factors"/>
    <property type="match status" value="1"/>
</dbReference>
<reference evidence="6 7" key="1">
    <citation type="submission" date="2018-11" db="EMBL/GenBank/DDBJ databases">
        <title>Genome sequence of Apiotrichum porosum DSM 27194.</title>
        <authorList>
            <person name="Aliyu H."/>
            <person name="Gorte O."/>
            <person name="Ochsenreither K."/>
        </authorList>
    </citation>
    <scope>NUCLEOTIDE SEQUENCE [LARGE SCALE GENOMIC DNA]</scope>
    <source>
        <strain evidence="6 7">DSM 27194</strain>
    </source>
</reference>
<dbReference type="FunFam" id="2.40.30.10:FF:000014">
    <property type="entry name" value="Probable GTP-binding protein 1"/>
    <property type="match status" value="1"/>
</dbReference>
<dbReference type="GO" id="GO:0003746">
    <property type="term" value="F:translation elongation factor activity"/>
    <property type="evidence" value="ECO:0007669"/>
    <property type="project" value="TreeGrafter"/>
</dbReference>
<dbReference type="Pfam" id="PF00009">
    <property type="entry name" value="GTP_EFTU"/>
    <property type="match status" value="1"/>
</dbReference>
<dbReference type="EMBL" id="RSCE01000006">
    <property type="protein sequence ID" value="RSH81747.1"/>
    <property type="molecule type" value="Genomic_DNA"/>
</dbReference>
<feature type="compositionally biased region" description="Basic and acidic residues" evidence="4">
    <location>
        <begin position="27"/>
        <end position="37"/>
    </location>
</feature>
<evidence type="ECO:0000256" key="1">
    <source>
        <dbReference type="ARBA" id="ARBA00007249"/>
    </source>
</evidence>
<evidence type="ECO:0000256" key="2">
    <source>
        <dbReference type="ARBA" id="ARBA00022741"/>
    </source>
</evidence>
<keyword evidence="7" id="KW-1185">Reference proteome</keyword>
<dbReference type="SUPFAM" id="SSF50465">
    <property type="entry name" value="EF-Tu/eEF-1alpha/eIF2-gamma C-terminal domain"/>
    <property type="match status" value="1"/>
</dbReference>
<dbReference type="PROSITE" id="PS51722">
    <property type="entry name" value="G_TR_2"/>
    <property type="match status" value="1"/>
</dbReference>
<dbReference type="InterPro" id="IPR050055">
    <property type="entry name" value="EF-Tu_GTPase"/>
</dbReference>
<dbReference type="STRING" id="105984.A0A427XSE8"/>
<dbReference type="InterPro" id="IPR009000">
    <property type="entry name" value="Transl_B-barrel_sf"/>
</dbReference>
<dbReference type="AlphaFoldDB" id="A0A427XSE8"/>
<dbReference type="InterPro" id="IPR035531">
    <property type="entry name" value="GTPBP1-like"/>
</dbReference>
<accession>A0A427XSE8</accession>
<keyword evidence="3" id="KW-0342">GTP-binding</keyword>
<organism evidence="6 7">
    <name type="scientific">Apiotrichum porosum</name>
    <dbReference type="NCBI Taxonomy" id="105984"/>
    <lineage>
        <taxon>Eukaryota</taxon>
        <taxon>Fungi</taxon>
        <taxon>Dikarya</taxon>
        <taxon>Basidiomycota</taxon>
        <taxon>Agaricomycotina</taxon>
        <taxon>Tremellomycetes</taxon>
        <taxon>Trichosporonales</taxon>
        <taxon>Trichosporonaceae</taxon>
        <taxon>Apiotrichum</taxon>
    </lineage>
</organism>
<evidence type="ECO:0000259" key="5">
    <source>
        <dbReference type="PROSITE" id="PS51722"/>
    </source>
</evidence>
<dbReference type="InterPro" id="IPR027417">
    <property type="entry name" value="P-loop_NTPase"/>
</dbReference>
<dbReference type="GO" id="GO:0005525">
    <property type="term" value="F:GTP binding"/>
    <property type="evidence" value="ECO:0007669"/>
    <property type="project" value="UniProtKB-KW"/>
</dbReference>
<evidence type="ECO:0000256" key="4">
    <source>
        <dbReference type="SAM" id="MobiDB-lite"/>
    </source>
</evidence>
<dbReference type="GO" id="GO:0003924">
    <property type="term" value="F:GTPase activity"/>
    <property type="evidence" value="ECO:0007669"/>
    <property type="project" value="InterPro"/>
</dbReference>
<dbReference type="SUPFAM" id="SSF50447">
    <property type="entry name" value="Translation proteins"/>
    <property type="match status" value="1"/>
</dbReference>
<dbReference type="PANTHER" id="PTHR43721:SF9">
    <property type="entry name" value="GTP-BINDING PROTEIN 1"/>
    <property type="match status" value="1"/>
</dbReference>
<dbReference type="SUPFAM" id="SSF52540">
    <property type="entry name" value="P-loop containing nucleoside triphosphate hydrolases"/>
    <property type="match status" value="1"/>
</dbReference>
<dbReference type="InterPro" id="IPR000795">
    <property type="entry name" value="T_Tr_GTP-bd_dom"/>
</dbReference>
<dbReference type="InterPro" id="IPR004161">
    <property type="entry name" value="EFTu-like_2"/>
</dbReference>
<feature type="region of interest" description="Disordered" evidence="4">
    <location>
        <begin position="13"/>
        <end position="72"/>
    </location>
</feature>
<evidence type="ECO:0000313" key="6">
    <source>
        <dbReference type="EMBL" id="RSH81747.1"/>
    </source>
</evidence>
<sequence>MTTLRSFQAEIENFSHEKQRQAIAQAREAHAAAEQAKHHGKKHDIKHDTKHPAQPTSPVKAKVSLDEQREPEEDAIPVRVEDLLVNGDDDKLQAHLASTLLRGHGEVMITLGTHPDDAEGATGEPVTVEQLDKAVTRLRATCTDIKADVTELYRDAPKDKPDSPFGCWLVRLRPAGVEEVMEVRVAVVGNVDAGKSTTLGVLTRGTLDDGRGKARVALFRHPHEIESGRTSSVGGEILGFSTTGQPIFPSTEGEASGAKREKLSWEAICKRASKVVSFIDLAGHERYFKTTLYGLSGCAPDYVMLMVGGNAGLIGMSKEHLGVALALNVPIAVCVTKTDMTPPNILEQTVTMLTKVLKSPGCRRVPVFVENKRQAVDCARLLSRPLSNGSKICPVFMVSNVSGQNIDNVRTFLNCLPSSQNDDKYVVDAPFEFQISDVFSVPFVGTVVSGVVTAGSVKSNDQVLLGPDSLGHFLPTMVKTIERKRAKVDSAEAGQSVAVALKRIRRPQARKGMVLVAKTETPPKATMRFEGMVMVLHHSSTIQPKYTAMLHCGAIRQSVRIVSLDHPSGLIRTGDRSKVVFEFIAHAEYVKEGQLILLREAKTKVLGVVTKVLP</sequence>
<dbReference type="GeneID" id="39592481"/>
<comment type="caution">
    <text evidence="6">The sequence shown here is derived from an EMBL/GenBank/DDBJ whole genome shotgun (WGS) entry which is preliminary data.</text>
</comment>
<evidence type="ECO:0000256" key="3">
    <source>
        <dbReference type="ARBA" id="ARBA00023134"/>
    </source>
</evidence>
<protein>
    <recommendedName>
        <fullName evidence="5">Tr-type G domain-containing protein</fullName>
    </recommendedName>
</protein>
<proteinExistence type="inferred from homology"/>
<keyword evidence="2" id="KW-0547">Nucleotide-binding</keyword>